<dbReference type="InterPro" id="IPR041700">
    <property type="entry name" value="OMP_b-brl_3"/>
</dbReference>
<feature type="region of interest" description="Disordered" evidence="1">
    <location>
        <begin position="402"/>
        <end position="432"/>
    </location>
</feature>
<dbReference type="SUPFAM" id="SSF56935">
    <property type="entry name" value="Porins"/>
    <property type="match status" value="1"/>
</dbReference>
<dbReference type="EMBL" id="VOSC01000019">
    <property type="protein sequence ID" value="TXE11761.1"/>
    <property type="molecule type" value="Genomic_DNA"/>
</dbReference>
<sequence length="908" mass="104173">MFQTIYKIFFLFFITNIIYCQSVPAIQGSVFDEQNLPLELVSVAFLKQKDSTLINYTITDSNGYFSMTDVPKGNITVQISFMGFNTFKKNITYNSTPINLKTIILKESPSVLDAVTISAVVPVQVKKDTLAFNASSFKVNPDDNLESLLTKLPGLEIESDGKVVAQGNQVTRIFVDGKEFFGGDPALVLKNLSADAIEKVEIIDKKSEDAELTGVDDGNKEMIINFTLKKSKKNMGFGKFAAGMGLDSRYFSNLNYNKFNPKTQISLIGKFNNINITGSNIQGFLENANGIADEDDDDTNNTPKPRSLSGYLKTEVAGAHFGHEFKEKVDVNADYFYNLSDNQGASSSKRVSFTNANNFDFASEDTFNRLSKNHNFNFNYKHRANKNNRLIVRGKLNATENISNDTKNGTFTNSNGELTTTNQQNLHNNNTRNTANFNIDYYQKLQKNGRSFNTGFNTVLNSQKRENNQYTFTVRNLHKTTPTEREIETVRDEKFNNNNYNFNFRYTEPIVDKHYFKLQSFLRFKTEKEDIYQLKNTITDNEEELLTFKYKHLENSFQTRFAHNYVSPKLNIFSALELQDLSRNFGIITEPSITKHLFFLNPISNILYKPKKGHKYRLAYKKVIRNPRKHESSTVVNDLNPFYIRQGNPNLKAEKMNEIALTANVFNFKSSTTFYSRILYQHATDAIVQSIDIDDSFVRTRSYQNSGNRKVFTANFSLSKKLKGLGVRYTLKNKNAYRTSNSIINLELNDVTSKDFFVGLLLENSNKNVVDLKFGADYSVNNTNFSLEEDLNRTYRQQKYFSMFDYDLTSKLNINTQFDYIVFSDNQFSSNTTLPIWSAAFSYNLSKNKKNICKLLLIDLLNKNVDVYRRSTTNYFEETTSESLGRYVILSYTYKLNSKPKKQKRNNA</sequence>
<dbReference type="InterPro" id="IPR008969">
    <property type="entry name" value="CarboxyPept-like_regulatory"/>
</dbReference>
<evidence type="ECO:0000313" key="4">
    <source>
        <dbReference type="Proteomes" id="UP000321790"/>
    </source>
</evidence>
<dbReference type="Pfam" id="PF13715">
    <property type="entry name" value="CarbopepD_reg_2"/>
    <property type="match status" value="1"/>
</dbReference>
<dbReference type="AlphaFoldDB" id="A0A5C7ATP8"/>
<feature type="compositionally biased region" description="Low complexity" evidence="1">
    <location>
        <begin position="419"/>
        <end position="432"/>
    </location>
</feature>
<evidence type="ECO:0000313" key="3">
    <source>
        <dbReference type="EMBL" id="TXE11761.1"/>
    </source>
</evidence>
<evidence type="ECO:0000259" key="2">
    <source>
        <dbReference type="Pfam" id="PF14905"/>
    </source>
</evidence>
<keyword evidence="4" id="KW-1185">Reference proteome</keyword>
<feature type="domain" description="Outer membrane protein beta-barrel" evidence="2">
    <location>
        <begin position="444"/>
        <end position="894"/>
    </location>
</feature>
<dbReference type="Proteomes" id="UP000321790">
    <property type="component" value="Unassembled WGS sequence"/>
</dbReference>
<protein>
    <submittedName>
        <fullName evidence="3">Outer membrane beta-barrel protein</fullName>
    </submittedName>
</protein>
<gene>
    <name evidence="3" type="ORF">FUA26_06755</name>
</gene>
<dbReference type="RefSeq" id="WP_147133407.1">
    <property type="nucleotide sequence ID" value="NZ_VOSC01000019.1"/>
</dbReference>
<name>A0A5C7ATP8_9FLAO</name>
<feature type="compositionally biased region" description="Polar residues" evidence="1">
    <location>
        <begin position="402"/>
        <end position="418"/>
    </location>
</feature>
<dbReference type="Pfam" id="PF14905">
    <property type="entry name" value="OMP_b-brl_3"/>
    <property type="match status" value="1"/>
</dbReference>
<dbReference type="OrthoDB" id="1682379at2"/>
<proteinExistence type="predicted"/>
<dbReference type="Gene3D" id="2.60.40.1120">
    <property type="entry name" value="Carboxypeptidase-like, regulatory domain"/>
    <property type="match status" value="1"/>
</dbReference>
<organism evidence="3 4">
    <name type="scientific">Seonamhaeicola algicola</name>
    <dbReference type="NCBI Taxonomy" id="1719036"/>
    <lineage>
        <taxon>Bacteria</taxon>
        <taxon>Pseudomonadati</taxon>
        <taxon>Bacteroidota</taxon>
        <taxon>Flavobacteriia</taxon>
        <taxon>Flavobacteriales</taxon>
        <taxon>Flavobacteriaceae</taxon>
    </lineage>
</organism>
<accession>A0A5C7ATP8</accession>
<evidence type="ECO:0000256" key="1">
    <source>
        <dbReference type="SAM" id="MobiDB-lite"/>
    </source>
</evidence>
<dbReference type="SUPFAM" id="SSF49464">
    <property type="entry name" value="Carboxypeptidase regulatory domain-like"/>
    <property type="match status" value="1"/>
</dbReference>
<reference evidence="4" key="1">
    <citation type="submission" date="2019-08" db="EMBL/GenBank/DDBJ databases">
        <title>Seonamhaeicola sediminis sp. nov., isolated from marine sediment.</title>
        <authorList>
            <person name="Cao W.R."/>
        </authorList>
    </citation>
    <scope>NUCLEOTIDE SEQUENCE [LARGE SCALE GENOMIC DNA]</scope>
    <source>
        <strain evidence="4">Gy8</strain>
    </source>
</reference>
<comment type="caution">
    <text evidence="3">The sequence shown here is derived from an EMBL/GenBank/DDBJ whole genome shotgun (WGS) entry which is preliminary data.</text>
</comment>